<keyword evidence="7" id="KW-1185">Reference proteome</keyword>
<keyword evidence="1" id="KW-0805">Transcription regulation</keyword>
<dbReference type="PRINTS" id="PR00400">
    <property type="entry name" value="TETREPRESSOR"/>
</dbReference>
<feature type="domain" description="HTH tetR-type" evidence="5">
    <location>
        <begin position="5"/>
        <end position="65"/>
    </location>
</feature>
<protein>
    <submittedName>
        <fullName evidence="6">TetR family transcriptional regulator</fullName>
    </submittedName>
</protein>
<dbReference type="Gene3D" id="1.10.10.60">
    <property type="entry name" value="Homeodomain-like"/>
    <property type="match status" value="1"/>
</dbReference>
<evidence type="ECO:0000256" key="4">
    <source>
        <dbReference type="PROSITE-ProRule" id="PRU00335"/>
    </source>
</evidence>
<dbReference type="PANTHER" id="PTHR30055:SF151">
    <property type="entry name" value="TRANSCRIPTIONAL REGULATORY PROTEIN"/>
    <property type="match status" value="1"/>
</dbReference>
<dbReference type="GO" id="GO:0003700">
    <property type="term" value="F:DNA-binding transcription factor activity"/>
    <property type="evidence" value="ECO:0007669"/>
    <property type="project" value="TreeGrafter"/>
</dbReference>
<dbReference type="InterPro" id="IPR036271">
    <property type="entry name" value="Tet_transcr_reg_TetR-rel_C_sf"/>
</dbReference>
<dbReference type="InterPro" id="IPR001647">
    <property type="entry name" value="HTH_TetR"/>
</dbReference>
<dbReference type="GO" id="GO:0045892">
    <property type="term" value="P:negative regulation of DNA-templated transcription"/>
    <property type="evidence" value="ECO:0007669"/>
    <property type="project" value="InterPro"/>
</dbReference>
<name>A0A2A9DNX5_9CORY</name>
<dbReference type="EMBL" id="PDJF01000001">
    <property type="protein sequence ID" value="PFG28447.1"/>
    <property type="molecule type" value="Genomic_DNA"/>
</dbReference>
<dbReference type="InterPro" id="IPR009057">
    <property type="entry name" value="Homeodomain-like_sf"/>
</dbReference>
<dbReference type="Proteomes" id="UP000221653">
    <property type="component" value="Unassembled WGS sequence"/>
</dbReference>
<accession>A0A2A9DNX5</accession>
<dbReference type="PRINTS" id="PR00455">
    <property type="entry name" value="HTHTETR"/>
</dbReference>
<organism evidence="6 7">
    <name type="scientific">Corynebacterium renale</name>
    <dbReference type="NCBI Taxonomy" id="1724"/>
    <lineage>
        <taxon>Bacteria</taxon>
        <taxon>Bacillati</taxon>
        <taxon>Actinomycetota</taxon>
        <taxon>Actinomycetes</taxon>
        <taxon>Mycobacteriales</taxon>
        <taxon>Corynebacteriaceae</taxon>
        <taxon>Corynebacterium</taxon>
    </lineage>
</organism>
<dbReference type="AlphaFoldDB" id="A0A2A9DNX5"/>
<evidence type="ECO:0000256" key="2">
    <source>
        <dbReference type="ARBA" id="ARBA00023125"/>
    </source>
</evidence>
<evidence type="ECO:0000313" key="7">
    <source>
        <dbReference type="Proteomes" id="UP000221653"/>
    </source>
</evidence>
<sequence>MEPVQLTRHSIVDAAFTILRRYGLGDVTMRRVASDLGVAPGALYWHVANKQELLRALSSHIIQPALTTDYMSPADRATAFRRCVLSVRDGADVVSVGLADPIALRGIIEVWTSSFTEAGQCAPERGALGAETLLHYCVGAVLNQQTLEQLGQESLADQDASFNAGVELIVNATLLHRTS</sequence>
<dbReference type="PROSITE" id="PS01081">
    <property type="entry name" value="HTH_TETR_1"/>
    <property type="match status" value="1"/>
</dbReference>
<dbReference type="GO" id="GO:0046677">
    <property type="term" value="P:response to antibiotic"/>
    <property type="evidence" value="ECO:0007669"/>
    <property type="project" value="InterPro"/>
</dbReference>
<dbReference type="GO" id="GO:0000976">
    <property type="term" value="F:transcription cis-regulatory region binding"/>
    <property type="evidence" value="ECO:0007669"/>
    <property type="project" value="TreeGrafter"/>
</dbReference>
<dbReference type="Gene3D" id="1.10.357.10">
    <property type="entry name" value="Tetracycline Repressor, domain 2"/>
    <property type="match status" value="1"/>
</dbReference>
<comment type="caution">
    <text evidence="6">The sequence shown here is derived from an EMBL/GenBank/DDBJ whole genome shotgun (WGS) entry which is preliminary data.</text>
</comment>
<keyword evidence="3" id="KW-0804">Transcription</keyword>
<dbReference type="PROSITE" id="PS50977">
    <property type="entry name" value="HTH_TETR_2"/>
    <property type="match status" value="1"/>
</dbReference>
<dbReference type="STRING" id="1724.GCA_001044175_01141"/>
<evidence type="ECO:0000256" key="3">
    <source>
        <dbReference type="ARBA" id="ARBA00023163"/>
    </source>
</evidence>
<evidence type="ECO:0000313" key="6">
    <source>
        <dbReference type="EMBL" id="PFG28447.1"/>
    </source>
</evidence>
<feature type="DNA-binding region" description="H-T-H motif" evidence="4">
    <location>
        <begin position="28"/>
        <end position="47"/>
    </location>
</feature>
<dbReference type="InterPro" id="IPR023772">
    <property type="entry name" value="DNA-bd_HTH_TetR-type_CS"/>
</dbReference>
<dbReference type="PANTHER" id="PTHR30055">
    <property type="entry name" value="HTH-TYPE TRANSCRIPTIONAL REGULATOR RUTR"/>
    <property type="match status" value="1"/>
</dbReference>
<reference evidence="6 7" key="1">
    <citation type="submission" date="2017-10" db="EMBL/GenBank/DDBJ databases">
        <title>Sequencing the genomes of 1000 actinobacteria strains.</title>
        <authorList>
            <person name="Klenk H.-P."/>
        </authorList>
    </citation>
    <scope>NUCLEOTIDE SEQUENCE [LARGE SCALE GENOMIC DNA]</scope>
    <source>
        <strain evidence="6 7">DSM 20688</strain>
    </source>
</reference>
<dbReference type="SUPFAM" id="SSF48498">
    <property type="entry name" value="Tetracyclin repressor-like, C-terminal domain"/>
    <property type="match status" value="1"/>
</dbReference>
<gene>
    <name evidence="6" type="ORF">ATK06_1558</name>
</gene>
<dbReference type="InterPro" id="IPR003012">
    <property type="entry name" value="Tet_transcr_reg_TetR"/>
</dbReference>
<dbReference type="InterPro" id="IPR050109">
    <property type="entry name" value="HTH-type_TetR-like_transc_reg"/>
</dbReference>
<evidence type="ECO:0000259" key="5">
    <source>
        <dbReference type="PROSITE" id="PS50977"/>
    </source>
</evidence>
<proteinExistence type="predicted"/>
<keyword evidence="2 4" id="KW-0238">DNA-binding</keyword>
<evidence type="ECO:0000256" key="1">
    <source>
        <dbReference type="ARBA" id="ARBA00023015"/>
    </source>
</evidence>
<dbReference type="Pfam" id="PF00440">
    <property type="entry name" value="TetR_N"/>
    <property type="match status" value="1"/>
</dbReference>
<dbReference type="SUPFAM" id="SSF46689">
    <property type="entry name" value="Homeodomain-like"/>
    <property type="match status" value="1"/>
</dbReference>
<dbReference type="OrthoDB" id="3819648at2"/>